<evidence type="ECO:0000313" key="3">
    <source>
        <dbReference type="Proteomes" id="UP000253597"/>
    </source>
</evidence>
<evidence type="ECO:0000259" key="1">
    <source>
        <dbReference type="Pfam" id="PF13175"/>
    </source>
</evidence>
<dbReference type="EMBL" id="QNGD03000007">
    <property type="protein sequence ID" value="RWQ73460.1"/>
    <property type="molecule type" value="Genomic_DNA"/>
</dbReference>
<accession>A0A9X8IZF4</accession>
<sequence length="495" mass="57432">MKLYLKEEEKQVKFQGFKTTYYNDYKEMFEELKLAFNFFDDLRGIEEELSGIDIGKTIMESISPIESEEDGRANVGYFNYVSYKLKQILNDDTLWIKKGFKPNELNPNDFSIKKHLLLSQMAGDKKLDLNLESVGSGIAQIVSLLTVIFKYKEINSRFKLILLLEEPEQNLHPEAIINLFDVIIKELSIQFIINTHSPWLIDKEGVIRIYGISRTKNEGTVIRVSRKASDIRSMLDLIGAKPSQLLQSNLVIWVEGPSDKIYIKHWLEKSIPKITEGKNFSFVMYGGSLLSHYGYDNDDLINILSTSRYAILVSDLDRENADDDLKNRLNVWEKRIENTEDIKDNILLWKTDFREIENYIPHTVMFNAIKEVKMQKSVRVNVDGIGKNITVAIKNNETNFNEQKGSFTDYFSELFVYDLKEETKEMQEKLLKLGIESKGKLLDNDRRKIKIALNAAKIHIAKNIVKKMNNVPNEVKNWMEKVKVFIEKANSKNIK</sequence>
<feature type="domain" description="Endonuclease GajA/Old nuclease/RecF-like AAA" evidence="1">
    <location>
        <begin position="76"/>
        <end position="201"/>
    </location>
</feature>
<dbReference type="Pfam" id="PF13175">
    <property type="entry name" value="AAA_15"/>
    <property type="match status" value="1"/>
</dbReference>
<dbReference type="InterPro" id="IPR041685">
    <property type="entry name" value="AAA_GajA/Old/RecF-like"/>
</dbReference>
<dbReference type="PANTHER" id="PTHR43581">
    <property type="entry name" value="ATP/GTP PHOSPHATASE"/>
    <property type="match status" value="1"/>
</dbReference>
<evidence type="ECO:0000313" key="2">
    <source>
        <dbReference type="EMBL" id="RWQ73460.1"/>
    </source>
</evidence>
<protein>
    <submittedName>
        <fullName evidence="2">DUF2813 domain-containing protein</fullName>
    </submittedName>
</protein>
<organism evidence="2 3">
    <name type="scientific">Bacillus cereus</name>
    <dbReference type="NCBI Taxonomy" id="1396"/>
    <lineage>
        <taxon>Bacteria</taxon>
        <taxon>Bacillati</taxon>
        <taxon>Bacillota</taxon>
        <taxon>Bacilli</taxon>
        <taxon>Bacillales</taxon>
        <taxon>Bacillaceae</taxon>
        <taxon>Bacillus</taxon>
        <taxon>Bacillus cereus group</taxon>
    </lineage>
</organism>
<dbReference type="SUPFAM" id="SSF52540">
    <property type="entry name" value="P-loop containing nucleoside triphosphate hydrolases"/>
    <property type="match status" value="1"/>
</dbReference>
<comment type="caution">
    <text evidence="2">The sequence shown here is derived from an EMBL/GenBank/DDBJ whole genome shotgun (WGS) entry which is preliminary data.</text>
</comment>
<dbReference type="PANTHER" id="PTHR43581:SF4">
    <property type="entry name" value="ATP_GTP PHOSPHATASE"/>
    <property type="match status" value="1"/>
</dbReference>
<dbReference type="AlphaFoldDB" id="A0A9X8IZF4"/>
<dbReference type="Gene3D" id="3.40.50.300">
    <property type="entry name" value="P-loop containing nucleotide triphosphate hydrolases"/>
    <property type="match status" value="1"/>
</dbReference>
<dbReference type="InterPro" id="IPR051396">
    <property type="entry name" value="Bact_Antivir_Def_Nuclease"/>
</dbReference>
<dbReference type="Proteomes" id="UP000253597">
    <property type="component" value="Unassembled WGS sequence"/>
</dbReference>
<dbReference type="RefSeq" id="WP_113302777.1">
    <property type="nucleotide sequence ID" value="NZ_QNGD03000007.1"/>
</dbReference>
<proteinExistence type="predicted"/>
<reference evidence="2 3" key="1">
    <citation type="submission" date="2019-01" db="EMBL/GenBank/DDBJ databases">
        <title>Draft genome sequence of heavy metal resistant Bacillus cereus NWUAB01.</title>
        <authorList>
            <person name="Babalola O."/>
            <person name="Aremu B.R."/>
            <person name="Ayangbenro A.S."/>
        </authorList>
    </citation>
    <scope>NUCLEOTIDE SEQUENCE [LARGE SCALE GENOMIC DNA]</scope>
    <source>
        <strain evidence="2 3">NWUAB01</strain>
    </source>
</reference>
<gene>
    <name evidence="2" type="ORF">DR116_0015485</name>
</gene>
<dbReference type="InterPro" id="IPR027417">
    <property type="entry name" value="P-loop_NTPase"/>
</dbReference>
<name>A0A9X8IZF4_BACCE</name>